<gene>
    <name evidence="1" type="ORF">RCL2_000509200</name>
</gene>
<dbReference type="Proteomes" id="UP000615446">
    <property type="component" value="Unassembled WGS sequence"/>
</dbReference>
<sequence length="148" mass="17541">MLVFMMSDYLRLAMIMPQVTLDSYDELQKCLEEEMKILPKKYLLTNWYITEDKVSNEQEPEENEELLLSFMDIGQKSALIYSQMGWYELATYTMEKAMASFPKYIFILVTSVTIHEEDSGECYAIIKGIFKYKGNDDKYYAFITIDWF</sequence>
<evidence type="ECO:0000313" key="1">
    <source>
        <dbReference type="EMBL" id="GES77755.1"/>
    </source>
</evidence>
<evidence type="ECO:0000313" key="2">
    <source>
        <dbReference type="Proteomes" id="UP000615446"/>
    </source>
</evidence>
<dbReference type="AlphaFoldDB" id="A0A8H3L0P1"/>
<protein>
    <submittedName>
        <fullName evidence="1">Uncharacterized protein</fullName>
    </submittedName>
</protein>
<accession>A0A8H3L0P1</accession>
<reference evidence="1" key="1">
    <citation type="submission" date="2019-10" db="EMBL/GenBank/DDBJ databases">
        <title>Conservation and host-specific expression of non-tandemly repeated heterogenous ribosome RNA gene in arbuscular mycorrhizal fungi.</title>
        <authorList>
            <person name="Maeda T."/>
            <person name="Kobayashi Y."/>
            <person name="Nakagawa T."/>
            <person name="Ezawa T."/>
            <person name="Yamaguchi K."/>
            <person name="Bino T."/>
            <person name="Nishimoto Y."/>
            <person name="Shigenobu S."/>
            <person name="Kawaguchi M."/>
        </authorList>
    </citation>
    <scope>NUCLEOTIDE SEQUENCE</scope>
    <source>
        <strain evidence="1">HR1</strain>
    </source>
</reference>
<organism evidence="1 2">
    <name type="scientific">Rhizophagus clarus</name>
    <dbReference type="NCBI Taxonomy" id="94130"/>
    <lineage>
        <taxon>Eukaryota</taxon>
        <taxon>Fungi</taxon>
        <taxon>Fungi incertae sedis</taxon>
        <taxon>Mucoromycota</taxon>
        <taxon>Glomeromycotina</taxon>
        <taxon>Glomeromycetes</taxon>
        <taxon>Glomerales</taxon>
        <taxon>Glomeraceae</taxon>
        <taxon>Rhizophagus</taxon>
    </lineage>
</organism>
<comment type="caution">
    <text evidence="1">The sequence shown here is derived from an EMBL/GenBank/DDBJ whole genome shotgun (WGS) entry which is preliminary data.</text>
</comment>
<dbReference type="EMBL" id="BLAL01000033">
    <property type="protein sequence ID" value="GES77755.1"/>
    <property type="molecule type" value="Genomic_DNA"/>
</dbReference>
<name>A0A8H3L0P1_9GLOM</name>
<proteinExistence type="predicted"/>